<dbReference type="PRINTS" id="PR00180">
    <property type="entry name" value="CRETINALDHBP"/>
</dbReference>
<evidence type="ECO:0000313" key="2">
    <source>
        <dbReference type="EMBL" id="GFR29607.1"/>
    </source>
</evidence>
<dbReference type="Gene3D" id="1.20.5.1200">
    <property type="entry name" value="Alpha-tocopherol transfer"/>
    <property type="match status" value="1"/>
</dbReference>
<dbReference type="EMBL" id="BMAO01029138">
    <property type="protein sequence ID" value="GFR29607.1"/>
    <property type="molecule type" value="Genomic_DNA"/>
</dbReference>
<dbReference type="SUPFAM" id="SSF52087">
    <property type="entry name" value="CRAL/TRIO domain"/>
    <property type="match status" value="1"/>
</dbReference>
<dbReference type="InterPro" id="IPR036865">
    <property type="entry name" value="CRAL-TRIO_dom_sf"/>
</dbReference>
<dbReference type="CDD" id="cd00170">
    <property type="entry name" value="SEC14"/>
    <property type="match status" value="1"/>
</dbReference>
<dbReference type="PANTHER" id="PTHR10174:SF130">
    <property type="entry name" value="ALPHA-TOCOPHEROL TRANSFER PROTEIN-LIKE"/>
    <property type="match status" value="1"/>
</dbReference>
<dbReference type="GO" id="GO:0016020">
    <property type="term" value="C:membrane"/>
    <property type="evidence" value="ECO:0007669"/>
    <property type="project" value="TreeGrafter"/>
</dbReference>
<dbReference type="Pfam" id="PF00650">
    <property type="entry name" value="CRAL_TRIO"/>
    <property type="match status" value="1"/>
</dbReference>
<dbReference type="PROSITE" id="PS50191">
    <property type="entry name" value="CRAL_TRIO"/>
    <property type="match status" value="1"/>
</dbReference>
<evidence type="ECO:0000313" key="3">
    <source>
        <dbReference type="Proteomes" id="UP000887116"/>
    </source>
</evidence>
<proteinExistence type="predicted"/>
<dbReference type="Gene3D" id="3.40.525.10">
    <property type="entry name" value="CRAL-TRIO lipid binding domain"/>
    <property type="match status" value="1"/>
</dbReference>
<dbReference type="Proteomes" id="UP000887116">
    <property type="component" value="Unassembled WGS sequence"/>
</dbReference>
<dbReference type="PANTHER" id="PTHR10174">
    <property type="entry name" value="ALPHA-TOCOPHEROL TRANSFER PROTEIN-RELATED"/>
    <property type="match status" value="1"/>
</dbReference>
<dbReference type="AlphaFoldDB" id="A0A8X6M2H8"/>
<reference evidence="2" key="1">
    <citation type="submission" date="2020-07" db="EMBL/GenBank/DDBJ databases">
        <title>Multicomponent nature underlies the extraordinary mechanical properties of spider dragline silk.</title>
        <authorList>
            <person name="Kono N."/>
            <person name="Nakamura H."/>
            <person name="Mori M."/>
            <person name="Yoshida Y."/>
            <person name="Ohtoshi R."/>
            <person name="Malay A.D."/>
            <person name="Moran D.A.P."/>
            <person name="Tomita M."/>
            <person name="Numata K."/>
            <person name="Arakawa K."/>
        </authorList>
    </citation>
    <scope>NUCLEOTIDE SEQUENCE</scope>
</reference>
<feature type="domain" description="CRAL-TRIO" evidence="1">
    <location>
        <begin position="6"/>
        <end position="171"/>
    </location>
</feature>
<protein>
    <recommendedName>
        <fullName evidence="1">CRAL-TRIO domain-containing protein</fullName>
    </recommendedName>
</protein>
<keyword evidence="3" id="KW-1185">Reference proteome</keyword>
<accession>A0A8X6M2H8</accession>
<name>A0A8X6M2H8_TRICU</name>
<dbReference type="OrthoDB" id="6427088at2759"/>
<organism evidence="2 3">
    <name type="scientific">Trichonephila clavata</name>
    <name type="common">Joro spider</name>
    <name type="synonym">Nephila clavata</name>
    <dbReference type="NCBI Taxonomy" id="2740835"/>
    <lineage>
        <taxon>Eukaryota</taxon>
        <taxon>Metazoa</taxon>
        <taxon>Ecdysozoa</taxon>
        <taxon>Arthropoda</taxon>
        <taxon>Chelicerata</taxon>
        <taxon>Arachnida</taxon>
        <taxon>Araneae</taxon>
        <taxon>Araneomorphae</taxon>
        <taxon>Entelegynae</taxon>
        <taxon>Araneoidea</taxon>
        <taxon>Nephilidae</taxon>
        <taxon>Trichonephila</taxon>
    </lineage>
</organism>
<gene>
    <name evidence="2" type="ORF">TNCT_301291</name>
</gene>
<comment type="caution">
    <text evidence="2">The sequence shown here is derived from an EMBL/GenBank/DDBJ whole genome shotgun (WGS) entry which is preliminary data.</text>
</comment>
<dbReference type="InterPro" id="IPR001251">
    <property type="entry name" value="CRAL-TRIO_dom"/>
</dbReference>
<sequence>MFNKTPFEVKDLLEKNIYYVARKRGYRGEGVLVVLISEIDESVMKVEEVLAAGFVTIEIGIDAEYSQICGSSVIIDLSNVTLKKLAAMCTTKILSVLAKGLQDAWPHRVNGLHMVNEPAFFTIFYNIFKSMLSKKIRNRLHLHGKDLESLHKFFPVEILPKRLGGTAEEKEFEESLSSILERQKLGEKLTEFVYKGVKY</sequence>
<dbReference type="GO" id="GO:1902936">
    <property type="term" value="F:phosphatidylinositol bisphosphate binding"/>
    <property type="evidence" value="ECO:0007669"/>
    <property type="project" value="TreeGrafter"/>
</dbReference>
<evidence type="ECO:0000259" key="1">
    <source>
        <dbReference type="PROSITE" id="PS50191"/>
    </source>
</evidence>
<dbReference type="SMART" id="SM00516">
    <property type="entry name" value="SEC14"/>
    <property type="match status" value="1"/>
</dbReference>